<dbReference type="SUPFAM" id="SSF100950">
    <property type="entry name" value="NagB/RpiA/CoA transferase-like"/>
    <property type="match status" value="1"/>
</dbReference>
<dbReference type="PROSITE" id="PS00894">
    <property type="entry name" value="HTH_DEOR_1"/>
    <property type="match status" value="1"/>
</dbReference>
<keyword evidence="1" id="KW-0805">Transcription regulation</keyword>
<evidence type="ECO:0000256" key="2">
    <source>
        <dbReference type="ARBA" id="ARBA00023125"/>
    </source>
</evidence>
<dbReference type="InterPro" id="IPR050313">
    <property type="entry name" value="Carb_Metab_HTH_regulators"/>
</dbReference>
<proteinExistence type="predicted"/>
<accession>A0ABV1BB54</accession>
<keyword evidence="6" id="KW-1185">Reference proteome</keyword>
<dbReference type="Proteomes" id="UP001473063">
    <property type="component" value="Unassembled WGS sequence"/>
</dbReference>
<dbReference type="PANTHER" id="PTHR30363:SF60">
    <property type="entry name" value="HTH-TYPE TRANSCRIPTIONAL REGULATOR IOLR"/>
    <property type="match status" value="1"/>
</dbReference>
<dbReference type="PANTHER" id="PTHR30363">
    <property type="entry name" value="HTH-TYPE TRANSCRIPTIONAL REGULATOR SRLR-RELATED"/>
    <property type="match status" value="1"/>
</dbReference>
<keyword evidence="2 5" id="KW-0238">DNA-binding</keyword>
<gene>
    <name evidence="5" type="ORF">WMO28_02045</name>
</gene>
<dbReference type="InterPro" id="IPR001034">
    <property type="entry name" value="DeoR_HTH"/>
</dbReference>
<dbReference type="InterPro" id="IPR014036">
    <property type="entry name" value="DeoR-like_C"/>
</dbReference>
<keyword evidence="3" id="KW-0804">Transcription</keyword>
<reference evidence="5 6" key="1">
    <citation type="submission" date="2024-03" db="EMBL/GenBank/DDBJ databases">
        <title>Human intestinal bacterial collection.</title>
        <authorList>
            <person name="Pauvert C."/>
            <person name="Hitch T.C.A."/>
            <person name="Clavel T."/>
        </authorList>
    </citation>
    <scope>NUCLEOTIDE SEQUENCE [LARGE SCALE GENOMIC DNA]</scope>
    <source>
        <strain evidence="5 6">CLA-JM-H16</strain>
    </source>
</reference>
<evidence type="ECO:0000259" key="4">
    <source>
        <dbReference type="PROSITE" id="PS51000"/>
    </source>
</evidence>
<dbReference type="EMBL" id="JBBMEJ010000002">
    <property type="protein sequence ID" value="MEQ2369736.1"/>
    <property type="molecule type" value="Genomic_DNA"/>
</dbReference>
<dbReference type="InterPro" id="IPR037171">
    <property type="entry name" value="NagB/RpiA_transferase-like"/>
</dbReference>
<dbReference type="Pfam" id="PF00455">
    <property type="entry name" value="DeoRC"/>
    <property type="match status" value="1"/>
</dbReference>
<dbReference type="SMART" id="SM01134">
    <property type="entry name" value="DeoRC"/>
    <property type="match status" value="1"/>
</dbReference>
<organism evidence="5 6">
    <name type="scientific">Blautia aquisgranensis</name>
    <dbReference type="NCBI Taxonomy" id="3133153"/>
    <lineage>
        <taxon>Bacteria</taxon>
        <taxon>Bacillati</taxon>
        <taxon>Bacillota</taxon>
        <taxon>Clostridia</taxon>
        <taxon>Lachnospirales</taxon>
        <taxon>Lachnospiraceae</taxon>
        <taxon>Blautia</taxon>
    </lineage>
</organism>
<name>A0ABV1BB54_9FIRM</name>
<dbReference type="Gene3D" id="1.10.10.10">
    <property type="entry name" value="Winged helix-like DNA-binding domain superfamily/Winged helix DNA-binding domain"/>
    <property type="match status" value="1"/>
</dbReference>
<evidence type="ECO:0000256" key="3">
    <source>
        <dbReference type="ARBA" id="ARBA00023163"/>
    </source>
</evidence>
<dbReference type="GO" id="GO:0003677">
    <property type="term" value="F:DNA binding"/>
    <property type="evidence" value="ECO:0007669"/>
    <property type="project" value="UniProtKB-KW"/>
</dbReference>
<dbReference type="Pfam" id="PF08220">
    <property type="entry name" value="HTH_DeoR"/>
    <property type="match status" value="1"/>
</dbReference>
<dbReference type="SMART" id="SM00420">
    <property type="entry name" value="HTH_DEOR"/>
    <property type="match status" value="1"/>
</dbReference>
<evidence type="ECO:0000313" key="5">
    <source>
        <dbReference type="EMBL" id="MEQ2369736.1"/>
    </source>
</evidence>
<dbReference type="Gene3D" id="3.40.50.1360">
    <property type="match status" value="1"/>
</dbReference>
<dbReference type="RefSeq" id="WP_349055917.1">
    <property type="nucleotide sequence ID" value="NZ_JBBMEJ010000002.1"/>
</dbReference>
<protein>
    <submittedName>
        <fullName evidence="5">DeoR/GlpR family DNA-binding transcription regulator</fullName>
    </submittedName>
</protein>
<dbReference type="SUPFAM" id="SSF46785">
    <property type="entry name" value="Winged helix' DNA-binding domain"/>
    <property type="match status" value="1"/>
</dbReference>
<dbReference type="PROSITE" id="PS51000">
    <property type="entry name" value="HTH_DEOR_2"/>
    <property type="match status" value="1"/>
</dbReference>
<dbReference type="InterPro" id="IPR018356">
    <property type="entry name" value="Tscrpt_reg_HTH_DeoR_CS"/>
</dbReference>
<dbReference type="InterPro" id="IPR036388">
    <property type="entry name" value="WH-like_DNA-bd_sf"/>
</dbReference>
<dbReference type="InterPro" id="IPR036390">
    <property type="entry name" value="WH_DNA-bd_sf"/>
</dbReference>
<evidence type="ECO:0000313" key="6">
    <source>
        <dbReference type="Proteomes" id="UP001473063"/>
    </source>
</evidence>
<comment type="caution">
    <text evidence="5">The sequence shown here is derived from an EMBL/GenBank/DDBJ whole genome shotgun (WGS) entry which is preliminary data.</text>
</comment>
<feature type="domain" description="HTH deoR-type" evidence="4">
    <location>
        <begin position="2"/>
        <end position="57"/>
    </location>
</feature>
<evidence type="ECO:0000256" key="1">
    <source>
        <dbReference type="ARBA" id="ARBA00023015"/>
    </source>
</evidence>
<sequence length="257" mass="28841">MKSQRLDQIEDYVLEHRNVSLDTLCETFHVSKNTIRRDIELLLKRSSIVKVYGGVAALKAAPEYPFLSYKEHNESFISEKRELCRQAASLVTNGDIIYIDSDSTCLDLIDFLSDSRCTILANSLLILNKAVSCPSLDVISVPGKLNRETLTFTGPDIQNYLEAYNISTAFISCTGVTIKNGLTTASAEEYITKKTIADRSEKLVLLADHSRFGRVSLMTCAPLKALDTLITDQKLPEDYQNFFQEQNIRVITPEQCV</sequence>